<dbReference type="AlphaFoldDB" id="A0A6J4V9W7"/>
<dbReference type="NCBIfam" id="TIGR03558">
    <property type="entry name" value="oxido_grp_1"/>
    <property type="match status" value="1"/>
</dbReference>
<comment type="similarity">
    <text evidence="1">To bacterial alkanal monooxygenase alpha and beta chains.</text>
</comment>
<feature type="domain" description="Luciferase-like" evidence="3">
    <location>
        <begin position="7"/>
        <end position="302"/>
    </location>
</feature>
<keyword evidence="4" id="KW-0560">Oxidoreductase</keyword>
<dbReference type="PANTHER" id="PTHR30137">
    <property type="entry name" value="LUCIFERASE-LIKE MONOOXYGENASE"/>
    <property type="match status" value="1"/>
</dbReference>
<sequence>MTRPLSILDLSPIEAGLSAGEALAATTAVAQLGDRLGYHRFWVAEHHNSPGLASGSPEILIAHLGAHTARIRLGAGGIMLPNHPPLRIAEGFRLLEALHPGRIDLGLGRAPGTDTLTAYALRRSREALSGDDYPQLLAELLAFDDGSFPADHPFREITPVPGDVRLPPVFLLGSSMFSAELAAQAGLGLAFASHIGGPTALPAMATYRESFSPSERYAAPYALLTAGIVVGETEREIEELRHVADLTILMIIRGQRGVRPTRAEALAYQFTETDRAMLRRMPGRRFVGTPEQVAAEVTAFADETAADEIMLMTIVPELSVRLRTFELMATHLGAGVSASREMASVAD</sequence>
<protein>
    <recommendedName>
        <fullName evidence="2">Luciferase-like monooxygenase</fullName>
    </recommendedName>
</protein>
<dbReference type="InterPro" id="IPR019949">
    <property type="entry name" value="CmoO-like"/>
</dbReference>
<gene>
    <name evidence="4" type="ORF">AVDCRST_MAG33-2374</name>
</gene>
<evidence type="ECO:0000256" key="1">
    <source>
        <dbReference type="ARBA" id="ARBA00007789"/>
    </source>
</evidence>
<keyword evidence="4" id="KW-0503">Monooxygenase</keyword>
<dbReference type="InterPro" id="IPR011251">
    <property type="entry name" value="Luciferase-like_dom"/>
</dbReference>
<dbReference type="Pfam" id="PF00296">
    <property type="entry name" value="Bac_luciferase"/>
    <property type="match status" value="1"/>
</dbReference>
<dbReference type="InterPro" id="IPR036661">
    <property type="entry name" value="Luciferase-like_sf"/>
</dbReference>
<dbReference type="GO" id="GO:0004497">
    <property type="term" value="F:monooxygenase activity"/>
    <property type="evidence" value="ECO:0007669"/>
    <property type="project" value="UniProtKB-KW"/>
</dbReference>
<accession>A0A6J4V9W7</accession>
<proteinExistence type="predicted"/>
<dbReference type="Gene3D" id="3.20.20.30">
    <property type="entry name" value="Luciferase-like domain"/>
    <property type="match status" value="1"/>
</dbReference>
<dbReference type="FunFam" id="3.20.20.30:FF:000002">
    <property type="entry name" value="LLM class flavin-dependent oxidoreductase"/>
    <property type="match status" value="1"/>
</dbReference>
<dbReference type="EMBL" id="CADCWK010000273">
    <property type="protein sequence ID" value="CAA9569475.1"/>
    <property type="molecule type" value="Genomic_DNA"/>
</dbReference>
<dbReference type="SUPFAM" id="SSF51679">
    <property type="entry name" value="Bacterial luciferase-like"/>
    <property type="match status" value="1"/>
</dbReference>
<dbReference type="PANTHER" id="PTHR30137:SF6">
    <property type="entry name" value="LUCIFERASE-LIKE MONOOXYGENASE"/>
    <property type="match status" value="1"/>
</dbReference>
<reference evidence="4" key="1">
    <citation type="submission" date="2020-02" db="EMBL/GenBank/DDBJ databases">
        <authorList>
            <person name="Meier V. D."/>
        </authorList>
    </citation>
    <scope>NUCLEOTIDE SEQUENCE</scope>
    <source>
        <strain evidence="4">AVDCRST_MAG33</strain>
    </source>
</reference>
<evidence type="ECO:0000313" key="4">
    <source>
        <dbReference type="EMBL" id="CAA9569475.1"/>
    </source>
</evidence>
<dbReference type="InterPro" id="IPR050766">
    <property type="entry name" value="Bact_Lucif_Oxidored"/>
</dbReference>
<dbReference type="GO" id="GO:0016705">
    <property type="term" value="F:oxidoreductase activity, acting on paired donors, with incorporation or reduction of molecular oxygen"/>
    <property type="evidence" value="ECO:0007669"/>
    <property type="project" value="InterPro"/>
</dbReference>
<name>A0A6J4V9W7_9BACT</name>
<dbReference type="CDD" id="cd00347">
    <property type="entry name" value="Flavin_utilizing_monoxygenases"/>
    <property type="match status" value="1"/>
</dbReference>
<dbReference type="GO" id="GO:0005829">
    <property type="term" value="C:cytosol"/>
    <property type="evidence" value="ECO:0007669"/>
    <property type="project" value="TreeGrafter"/>
</dbReference>
<evidence type="ECO:0000259" key="3">
    <source>
        <dbReference type="Pfam" id="PF00296"/>
    </source>
</evidence>
<evidence type="ECO:0000256" key="2">
    <source>
        <dbReference type="ARBA" id="ARBA00074555"/>
    </source>
</evidence>
<organism evidence="4">
    <name type="scientific">uncultured Thermomicrobiales bacterium</name>
    <dbReference type="NCBI Taxonomy" id="1645740"/>
    <lineage>
        <taxon>Bacteria</taxon>
        <taxon>Pseudomonadati</taxon>
        <taxon>Thermomicrobiota</taxon>
        <taxon>Thermomicrobia</taxon>
        <taxon>Thermomicrobiales</taxon>
        <taxon>environmental samples</taxon>
    </lineage>
</organism>